<evidence type="ECO:0000313" key="2">
    <source>
        <dbReference type="Proteomes" id="UP000887578"/>
    </source>
</evidence>
<feature type="compositionally biased region" description="Low complexity" evidence="1">
    <location>
        <begin position="249"/>
        <end position="274"/>
    </location>
</feature>
<feature type="compositionally biased region" description="Basic and acidic residues" evidence="1">
    <location>
        <begin position="507"/>
        <end position="524"/>
    </location>
</feature>
<sequence>MDGNVIEVDDAYQNRRSAFELTRMQSNDSLNSERHYAKSIDSTSNIPPTSNNIYASSPPRNNIDYPGPAVVAMSSPIMARRELSNPPMHQQQMQPQQFHHQQPQVLVDPNTGQQYYFPAPPQPQFYYPLVPAAPMYYHQPQGYIVSTQAQPIPTQHQQQPPQSPTQPRAMFFHPHQPQPFNSSYGNGGYFVEHPPSSNVSVCGAGQQEPEYFQRNQGSRHSIESGSSGSTSKHASTPQYQRHRRNSRDSMTSSPAPSTVAPPYQHQQSQQQQHQPLSNTTSFAHMSISNIGGTTEPSSPSHQQNCNVQAGGKFSTTSSCTSGFASGTGESLVDHPPFNNSLITNRQRPVWWGTSEPTTRIGIDEVKQLSPTRTQRILAETHSIESSTDRSPDEKTPTLPQRKEQSPQDSVILGRSTPPESNTVETTPPKSIQKAIRMDFDFNAPVENATTEKEKTPPKLPLKTSATAFTVTFDNETAKKPVSLQDAARQAPTSRRMARRSVPASESSSRKDNEMSESEHQDPKHYLFNKMIQGFKDSAPTGDWNLCRW</sequence>
<evidence type="ECO:0000313" key="3">
    <source>
        <dbReference type="WBParaSite" id="PDA_v2.g9503.t1"/>
    </source>
</evidence>
<feature type="compositionally biased region" description="Polar residues" evidence="1">
    <location>
        <begin position="40"/>
        <end position="60"/>
    </location>
</feature>
<accession>A0A914QYT8</accession>
<feature type="compositionally biased region" description="Low complexity" evidence="1">
    <location>
        <begin position="223"/>
        <end position="235"/>
    </location>
</feature>
<evidence type="ECO:0000256" key="1">
    <source>
        <dbReference type="SAM" id="MobiDB-lite"/>
    </source>
</evidence>
<feature type="compositionally biased region" description="Polar residues" evidence="1">
    <location>
        <begin position="275"/>
        <end position="309"/>
    </location>
</feature>
<dbReference type="WBParaSite" id="PDA_v2.g9503.t1">
    <property type="protein sequence ID" value="PDA_v2.g9503.t1"/>
    <property type="gene ID" value="PDA_v2.g9503"/>
</dbReference>
<name>A0A914QYT8_9BILA</name>
<feature type="compositionally biased region" description="Basic and acidic residues" evidence="1">
    <location>
        <begin position="386"/>
        <end position="405"/>
    </location>
</feature>
<feature type="compositionally biased region" description="Polar residues" evidence="1">
    <location>
        <begin position="417"/>
        <end position="429"/>
    </location>
</feature>
<reference evidence="3" key="1">
    <citation type="submission" date="2022-11" db="UniProtKB">
        <authorList>
            <consortium name="WormBaseParasite"/>
        </authorList>
    </citation>
    <scope>IDENTIFICATION</scope>
</reference>
<feature type="region of interest" description="Disordered" evidence="1">
    <location>
        <begin position="213"/>
        <end position="309"/>
    </location>
</feature>
<feature type="compositionally biased region" description="Low complexity" evidence="1">
    <location>
        <begin position="151"/>
        <end position="160"/>
    </location>
</feature>
<proteinExistence type="predicted"/>
<feature type="region of interest" description="Disordered" evidence="1">
    <location>
        <begin position="361"/>
        <end position="431"/>
    </location>
</feature>
<organism evidence="2 3">
    <name type="scientific">Panagrolaimus davidi</name>
    <dbReference type="NCBI Taxonomy" id="227884"/>
    <lineage>
        <taxon>Eukaryota</taxon>
        <taxon>Metazoa</taxon>
        <taxon>Ecdysozoa</taxon>
        <taxon>Nematoda</taxon>
        <taxon>Chromadorea</taxon>
        <taxon>Rhabditida</taxon>
        <taxon>Tylenchina</taxon>
        <taxon>Panagrolaimomorpha</taxon>
        <taxon>Panagrolaimoidea</taxon>
        <taxon>Panagrolaimidae</taxon>
        <taxon>Panagrolaimus</taxon>
    </lineage>
</organism>
<dbReference type="Proteomes" id="UP000887578">
    <property type="component" value="Unplaced"/>
</dbReference>
<feature type="region of interest" description="Disordered" evidence="1">
    <location>
        <begin position="479"/>
        <end position="524"/>
    </location>
</feature>
<feature type="region of interest" description="Disordered" evidence="1">
    <location>
        <begin position="151"/>
        <end position="180"/>
    </location>
</feature>
<dbReference type="AlphaFoldDB" id="A0A914QYT8"/>
<feature type="region of interest" description="Disordered" evidence="1">
    <location>
        <begin position="39"/>
        <end position="60"/>
    </location>
</feature>
<protein>
    <submittedName>
        <fullName evidence="3">Uncharacterized protein</fullName>
    </submittedName>
</protein>
<keyword evidence="2" id="KW-1185">Reference proteome</keyword>